<dbReference type="GO" id="GO:0030246">
    <property type="term" value="F:carbohydrate binding"/>
    <property type="evidence" value="ECO:0007669"/>
    <property type="project" value="InterPro"/>
</dbReference>
<dbReference type="AlphaFoldDB" id="A0A061CED8"/>
<dbReference type="InterPro" id="IPR037481">
    <property type="entry name" value="LacX"/>
</dbReference>
<dbReference type="PANTHER" id="PTHR11122">
    <property type="entry name" value="APOSPORY-ASSOCIATED PROTEIN C-RELATED"/>
    <property type="match status" value="1"/>
</dbReference>
<dbReference type="Proteomes" id="UP001200334">
    <property type="component" value="Unassembled WGS sequence"/>
</dbReference>
<dbReference type="InterPro" id="IPR014718">
    <property type="entry name" value="GH-type_carb-bd"/>
</dbReference>
<dbReference type="OrthoDB" id="9795355at2"/>
<reference evidence="2 3" key="2">
    <citation type="submission" date="2021-12" db="EMBL/GenBank/DDBJ databases">
        <title>Antimicrobial susceptibility of Lactobacillus delbrueckii subsp. lactis obtained from milk products and other habitats.</title>
        <authorList>
            <person name="Shani N."/>
        </authorList>
    </citation>
    <scope>NUCLEOTIDE SEQUENCE [LARGE SCALE GENOMIC DNA]</scope>
    <source>
        <strain evidence="2 3">FAM 21755</strain>
    </source>
</reference>
<dbReference type="EMBL" id="JAJNUY010000014">
    <property type="protein sequence ID" value="MCD5563419.1"/>
    <property type="molecule type" value="Genomic_DNA"/>
</dbReference>
<dbReference type="InterPro" id="IPR011013">
    <property type="entry name" value="Gal_mutarotase_sf_dom"/>
</dbReference>
<dbReference type="GO" id="GO:0005975">
    <property type="term" value="P:carbohydrate metabolic process"/>
    <property type="evidence" value="ECO:0007669"/>
    <property type="project" value="InterPro"/>
</dbReference>
<dbReference type="CDD" id="cd09024">
    <property type="entry name" value="Aldose_epim_lacX"/>
    <property type="match status" value="1"/>
</dbReference>
<organism evidence="1">
    <name type="scientific">Lactobacillus delbrueckii subsp. lactis</name>
    <dbReference type="NCBI Taxonomy" id="29397"/>
    <lineage>
        <taxon>Bacteria</taxon>
        <taxon>Bacillati</taxon>
        <taxon>Bacillota</taxon>
        <taxon>Bacilli</taxon>
        <taxon>Lactobacillales</taxon>
        <taxon>Lactobacillaceae</taxon>
        <taxon>Lactobacillus</taxon>
    </lineage>
</organism>
<dbReference type="PANTHER" id="PTHR11122:SF13">
    <property type="entry name" value="GLUCOSE-6-PHOSPHATE 1-EPIMERASE"/>
    <property type="match status" value="1"/>
</dbReference>
<dbReference type="GO" id="GO:0016853">
    <property type="term" value="F:isomerase activity"/>
    <property type="evidence" value="ECO:0007669"/>
    <property type="project" value="InterPro"/>
</dbReference>
<dbReference type="Gene3D" id="2.70.98.10">
    <property type="match status" value="1"/>
</dbReference>
<protein>
    <submittedName>
        <fullName evidence="1">Aldose 1-epimerase family protein</fullName>
    </submittedName>
</protein>
<evidence type="ECO:0000313" key="3">
    <source>
        <dbReference type="Proteomes" id="UP001200334"/>
    </source>
</evidence>
<reference evidence="1" key="1">
    <citation type="submission" date="2018-07" db="EMBL/GenBank/DDBJ databases">
        <authorList>
            <person name="Somerville V."/>
        </authorList>
    </citation>
    <scope>NUCLEOTIDE SEQUENCE</scope>
    <source>
        <strain evidence="1">NWC_2_2</strain>
    </source>
</reference>
<gene>
    <name evidence="1" type="ORF">DQL93_02460</name>
    <name evidence="2" type="ORF">LOB85_04555</name>
</gene>
<sequence length="290" mass="33572">MAKEYAIANEQLKVKISSLGAELQSIKSKQDGYEYVWQADSRYWGRHAPLLFPFIGRSNDNSYLLDGQKYAMKQHGFLRDYEFKLVSLESDQIVLLFESSPETKQIYPYDFAFKVKYQLRGKDLLVRYRIDNFNDKKMYYSLGFHPAFNLEGDLADYRLEFDPKQTELTSLLIDPAPFRSGKEEKVTLKDGSLPLSWPLLDKGLKIYKADAASHVKLASGHQHAVTLDISDFPYLAVWSPEEKQAPFVCVEPFRGLPDRYGRPVELSEKDGEQWLFPEMYNQITTTLTFD</sequence>
<dbReference type="SUPFAM" id="SSF74650">
    <property type="entry name" value="Galactose mutarotase-like"/>
    <property type="match status" value="1"/>
</dbReference>
<evidence type="ECO:0000313" key="2">
    <source>
        <dbReference type="EMBL" id="MCD5563419.1"/>
    </source>
</evidence>
<dbReference type="EMBL" id="CP031023">
    <property type="protein sequence ID" value="AZA15575.1"/>
    <property type="molecule type" value="Genomic_DNA"/>
</dbReference>
<evidence type="ECO:0000313" key="1">
    <source>
        <dbReference type="EMBL" id="AZA15575.1"/>
    </source>
</evidence>
<accession>A0A061CED8</accession>
<dbReference type="InterPro" id="IPR008183">
    <property type="entry name" value="Aldose_1/G6P_1-epimerase"/>
</dbReference>
<dbReference type="RefSeq" id="WP_016396813.1">
    <property type="nucleotide sequence ID" value="NZ_BJLO01000008.1"/>
</dbReference>
<name>A0A061CED8_LACDL</name>
<dbReference type="Pfam" id="PF01263">
    <property type="entry name" value="Aldose_epim"/>
    <property type="match status" value="1"/>
</dbReference>
<proteinExistence type="predicted"/>